<dbReference type="eggNOG" id="ENOG5032S81">
    <property type="taxonomic scope" value="Bacteria"/>
</dbReference>
<dbReference type="OrthoDB" id="8658549at2"/>
<dbReference type="HOGENOM" id="CLU_124367_1_0_6"/>
<dbReference type="Proteomes" id="UP000007257">
    <property type="component" value="Chromosome"/>
</dbReference>
<reference evidence="2" key="1">
    <citation type="submission" date="2011-01" db="EMBL/GenBank/DDBJ databases">
        <title>Complete sequence of chromosome of Rahnella sp. Y9602.</title>
        <authorList>
            <consortium name="US DOE Joint Genome Institute"/>
            <person name="Lucas S."/>
            <person name="Copeland A."/>
            <person name="Lapidus A."/>
            <person name="Cheng J.-F."/>
            <person name="Goodwin L."/>
            <person name="Pitluck S."/>
            <person name="Lu M."/>
            <person name="Detter J.C."/>
            <person name="Han C."/>
            <person name="Tapia R."/>
            <person name="Land M."/>
            <person name="Hauser L."/>
            <person name="Kyrpides N."/>
            <person name="Ivanova N."/>
            <person name="Ovchinnikova G."/>
            <person name="Pagani I."/>
            <person name="Sobecky P.A."/>
            <person name="Martinez R.J."/>
            <person name="Woyke T."/>
        </authorList>
    </citation>
    <scope>NUCLEOTIDE SEQUENCE [LARGE SCALE GENOMIC DNA]</scope>
    <source>
        <strain evidence="2">Y9602</strain>
    </source>
</reference>
<proteinExistence type="predicted"/>
<gene>
    <name evidence="1" type="ordered locus">Rahaq_1485</name>
</gene>
<organism evidence="1 2">
    <name type="scientific">Rahnella sp. (strain Y9602)</name>
    <dbReference type="NCBI Taxonomy" id="2703885"/>
    <lineage>
        <taxon>Bacteria</taxon>
        <taxon>Pseudomonadati</taxon>
        <taxon>Pseudomonadota</taxon>
        <taxon>Gammaproteobacteria</taxon>
        <taxon>Enterobacterales</taxon>
        <taxon>Yersiniaceae</taxon>
        <taxon>Rahnella</taxon>
    </lineage>
</organism>
<dbReference type="AlphaFoldDB" id="A0A0H3FDK6"/>
<name>A0A0H3FDK6_RAHSY</name>
<evidence type="ECO:0000313" key="1">
    <source>
        <dbReference type="EMBL" id="ADW73107.1"/>
    </source>
</evidence>
<protein>
    <submittedName>
        <fullName evidence="1">Phage lysis regulatory protein, LysB family</fullName>
    </submittedName>
</protein>
<dbReference type="EMBL" id="CP002505">
    <property type="protein sequence ID" value="ADW73107.1"/>
    <property type="molecule type" value="Genomic_DNA"/>
</dbReference>
<dbReference type="InterPro" id="IPR020000">
    <property type="entry name" value="Phage_P2_LysB"/>
</dbReference>
<accession>A0A0H3FDK6</accession>
<evidence type="ECO:0000313" key="2">
    <source>
        <dbReference type="Proteomes" id="UP000007257"/>
    </source>
</evidence>
<dbReference type="KEGG" id="rah:Rahaq_1485"/>
<dbReference type="NCBIfam" id="TIGR03495">
    <property type="entry name" value="phage_LysB"/>
    <property type="match status" value="1"/>
</dbReference>
<reference evidence="1 2" key="2">
    <citation type="journal article" date="2012" name="J. Bacteriol.">
        <title>Complete Genome Sequence of Rahnella sp. Strain Y9602, a Gammaproteobacterium Isolate from Metal- and Radionuclide-Contaminated Soil.</title>
        <authorList>
            <person name="Martinez R.J."/>
            <person name="Bruce D."/>
            <person name="Detter C."/>
            <person name="Goodwin L.A."/>
            <person name="Han J."/>
            <person name="Han C.S."/>
            <person name="Held B."/>
            <person name="Land M.L."/>
            <person name="Mikhailova N."/>
            <person name="Nolan M."/>
            <person name="Pennacchio L."/>
            <person name="Pitluck S."/>
            <person name="Tapia R."/>
            <person name="Woyke T."/>
            <person name="Sobecky P.A."/>
        </authorList>
    </citation>
    <scope>NUCLEOTIDE SEQUENCE [LARGE SCALE GENOMIC DNA]</scope>
    <source>
        <strain evidence="1 2">Y9602</strain>
    </source>
</reference>
<sequence precursor="true">MRVLILLLLAACALAGLQTWRIGGLHDEADQAQRIIGTLSVGIESRDNAINRLNDEAVTRERQEQSLRTQLSRAGQLARDREIHIQRLLNENQEMREWYSVRLPDGIGRMHARPAFTSAADYLRWLSGANQLPDTGKLTGNERRLKQ</sequence>